<name>A0AB38XLU3_9ACTO</name>
<evidence type="ECO:0000256" key="4">
    <source>
        <dbReference type="ARBA" id="ARBA00016296"/>
    </source>
</evidence>
<evidence type="ECO:0000256" key="8">
    <source>
        <dbReference type="ARBA" id="ARBA00022840"/>
    </source>
</evidence>
<dbReference type="InterPro" id="IPR020590">
    <property type="entry name" value="Guanylate_kinase_CS"/>
</dbReference>
<dbReference type="FunFam" id="3.30.63.10:FF:000002">
    <property type="entry name" value="Guanylate kinase 1"/>
    <property type="match status" value="1"/>
</dbReference>
<dbReference type="InterPro" id="IPR017665">
    <property type="entry name" value="Guanylate_kinase"/>
</dbReference>
<keyword evidence="5 11" id="KW-0808">Transferase</keyword>
<dbReference type="Pfam" id="PF00625">
    <property type="entry name" value="Guanylate_kin"/>
    <property type="match status" value="1"/>
</dbReference>
<dbReference type="GO" id="GO:0005829">
    <property type="term" value="C:cytosol"/>
    <property type="evidence" value="ECO:0007669"/>
    <property type="project" value="TreeGrafter"/>
</dbReference>
<dbReference type="InterPro" id="IPR027417">
    <property type="entry name" value="P-loop_NTPase"/>
</dbReference>
<dbReference type="RefSeq" id="WP_004805229.1">
    <property type="nucleotide sequence ID" value="NZ_CP116394.1"/>
</dbReference>
<evidence type="ECO:0000259" key="12">
    <source>
        <dbReference type="PROSITE" id="PS50052"/>
    </source>
</evidence>
<dbReference type="SMART" id="SM00072">
    <property type="entry name" value="GuKc"/>
    <property type="match status" value="1"/>
</dbReference>
<dbReference type="SUPFAM" id="SSF52540">
    <property type="entry name" value="P-loop containing nucleoside triphosphate hydrolases"/>
    <property type="match status" value="1"/>
</dbReference>
<dbReference type="GO" id="GO:0005524">
    <property type="term" value="F:ATP binding"/>
    <property type="evidence" value="ECO:0007669"/>
    <property type="project" value="UniProtKB-UniRule"/>
</dbReference>
<reference evidence="13" key="1">
    <citation type="submission" date="2023-01" db="EMBL/GenBank/DDBJ databases">
        <title>Comparative Genomic Analysis of the Clinically-Derived Winkia Strain NY0527 Provides Evidence into the Taxonomic Reassignment of Winkia neuii and Characterizes Their Virulence Traits.</title>
        <authorList>
            <person name="Cai X."/>
            <person name="Peng Y."/>
            <person name="Li M."/>
            <person name="Qiu Y."/>
            <person name="Wang Y."/>
            <person name="Xu L."/>
            <person name="Hou Q."/>
        </authorList>
    </citation>
    <scope>NUCLEOTIDE SEQUENCE</scope>
    <source>
        <strain evidence="13">NY0527</strain>
    </source>
</reference>
<keyword evidence="6 11" id="KW-0547">Nucleotide-binding</keyword>
<evidence type="ECO:0000256" key="3">
    <source>
        <dbReference type="ARBA" id="ARBA00012961"/>
    </source>
</evidence>
<comment type="subcellular location">
    <subcellularLocation>
        <location evidence="11">Cytoplasm</location>
    </subcellularLocation>
</comment>
<gene>
    <name evidence="11 13" type="primary">gmk</name>
    <name evidence="13" type="ORF">PIG85_05545</name>
</gene>
<comment type="catalytic activity">
    <reaction evidence="10 11">
        <text>GMP + ATP = GDP + ADP</text>
        <dbReference type="Rhea" id="RHEA:20780"/>
        <dbReference type="ChEBI" id="CHEBI:30616"/>
        <dbReference type="ChEBI" id="CHEBI:58115"/>
        <dbReference type="ChEBI" id="CHEBI:58189"/>
        <dbReference type="ChEBI" id="CHEBI:456216"/>
        <dbReference type="EC" id="2.7.4.8"/>
    </reaction>
</comment>
<sequence>MSAKLTVLAGPTAVGKGTVVARLRELYPNLYVSISATTRNPRPGEEDGKDYYFVNQHRFDQLVRDGKMLEWAQVHGAHCYGTPAEPVDNALSEGRAVLVEIDLAGARQIRQKRPDAQLVFLLPPSWEELVSRLRGRGTEDELEQTRRLQTAKVELAAADEFDVQIVNDEVNTAVSKLASVMGLA</sequence>
<dbReference type="CDD" id="cd00071">
    <property type="entry name" value="GMPK"/>
    <property type="match status" value="1"/>
</dbReference>
<comment type="function">
    <text evidence="1 11">Essential for recycling GMP and indirectly, cGMP.</text>
</comment>
<feature type="binding site" evidence="11">
    <location>
        <begin position="10"/>
        <end position="17"/>
    </location>
    <ligand>
        <name>ATP</name>
        <dbReference type="ChEBI" id="CHEBI:30616"/>
    </ligand>
</feature>
<evidence type="ECO:0000256" key="2">
    <source>
        <dbReference type="ARBA" id="ARBA00005790"/>
    </source>
</evidence>
<dbReference type="PROSITE" id="PS00856">
    <property type="entry name" value="GUANYLATE_KINASE_1"/>
    <property type="match status" value="1"/>
</dbReference>
<dbReference type="GO" id="GO:0004385">
    <property type="term" value="F:GMP kinase activity"/>
    <property type="evidence" value="ECO:0007669"/>
    <property type="project" value="UniProtKB-UniRule"/>
</dbReference>
<evidence type="ECO:0000256" key="6">
    <source>
        <dbReference type="ARBA" id="ARBA00022741"/>
    </source>
</evidence>
<dbReference type="PROSITE" id="PS50052">
    <property type="entry name" value="GUANYLATE_KINASE_2"/>
    <property type="match status" value="1"/>
</dbReference>
<comment type="similarity">
    <text evidence="2 11">Belongs to the guanylate kinase family.</text>
</comment>
<dbReference type="AlphaFoldDB" id="A0AB38XLU3"/>
<evidence type="ECO:0000256" key="7">
    <source>
        <dbReference type="ARBA" id="ARBA00022777"/>
    </source>
</evidence>
<dbReference type="Gene3D" id="3.30.63.10">
    <property type="entry name" value="Guanylate Kinase phosphate binding domain"/>
    <property type="match status" value="1"/>
</dbReference>
<keyword evidence="7 11" id="KW-0418">Kinase</keyword>
<dbReference type="EC" id="2.7.4.8" evidence="3 11"/>
<organism evidence="13 14">
    <name type="scientific">Winkia neuii subsp. anitrata</name>
    <dbReference type="NCBI Taxonomy" id="29318"/>
    <lineage>
        <taxon>Bacteria</taxon>
        <taxon>Bacillati</taxon>
        <taxon>Actinomycetota</taxon>
        <taxon>Actinomycetes</taxon>
        <taxon>Actinomycetales</taxon>
        <taxon>Actinomycetaceae</taxon>
        <taxon>Winkia</taxon>
    </lineage>
</organism>
<evidence type="ECO:0000256" key="5">
    <source>
        <dbReference type="ARBA" id="ARBA00022679"/>
    </source>
</evidence>
<dbReference type="NCBIfam" id="TIGR03263">
    <property type="entry name" value="guanyl_kin"/>
    <property type="match status" value="1"/>
</dbReference>
<protein>
    <recommendedName>
        <fullName evidence="4 11">Guanylate kinase</fullName>
        <ecNumber evidence="3 11">2.7.4.8</ecNumber>
    </recommendedName>
    <alternativeName>
        <fullName evidence="9 11">GMP kinase</fullName>
    </alternativeName>
</protein>
<dbReference type="Gene3D" id="3.40.50.300">
    <property type="entry name" value="P-loop containing nucleotide triphosphate hydrolases"/>
    <property type="match status" value="1"/>
</dbReference>
<evidence type="ECO:0000313" key="14">
    <source>
        <dbReference type="Proteomes" id="UP001211044"/>
    </source>
</evidence>
<dbReference type="InterPro" id="IPR008144">
    <property type="entry name" value="Guanylate_kin-like_dom"/>
</dbReference>
<accession>A0AB38XLU3</accession>
<dbReference type="KEGG" id="wne:PIG85_05545"/>
<dbReference type="Proteomes" id="UP001211044">
    <property type="component" value="Chromosome"/>
</dbReference>
<dbReference type="HAMAP" id="MF_00328">
    <property type="entry name" value="Guanylate_kinase"/>
    <property type="match status" value="1"/>
</dbReference>
<evidence type="ECO:0000313" key="13">
    <source>
        <dbReference type="EMBL" id="WCE45141.1"/>
    </source>
</evidence>
<proteinExistence type="inferred from homology"/>
<dbReference type="PANTHER" id="PTHR23117:SF13">
    <property type="entry name" value="GUANYLATE KINASE"/>
    <property type="match status" value="1"/>
</dbReference>
<dbReference type="InterPro" id="IPR008145">
    <property type="entry name" value="GK/Ca_channel_bsu"/>
</dbReference>
<evidence type="ECO:0000256" key="11">
    <source>
        <dbReference type="HAMAP-Rule" id="MF_00328"/>
    </source>
</evidence>
<evidence type="ECO:0000256" key="1">
    <source>
        <dbReference type="ARBA" id="ARBA00003531"/>
    </source>
</evidence>
<evidence type="ECO:0000256" key="10">
    <source>
        <dbReference type="ARBA" id="ARBA00048594"/>
    </source>
</evidence>
<dbReference type="PANTHER" id="PTHR23117">
    <property type="entry name" value="GUANYLATE KINASE-RELATED"/>
    <property type="match status" value="1"/>
</dbReference>
<feature type="domain" description="Guanylate kinase-like" evidence="12">
    <location>
        <begin position="3"/>
        <end position="182"/>
    </location>
</feature>
<keyword evidence="11" id="KW-0963">Cytoplasm</keyword>
<evidence type="ECO:0000256" key="9">
    <source>
        <dbReference type="ARBA" id="ARBA00030128"/>
    </source>
</evidence>
<keyword evidence="8 11" id="KW-0067">ATP-binding</keyword>
<dbReference type="EMBL" id="CP116394">
    <property type="protein sequence ID" value="WCE45141.1"/>
    <property type="molecule type" value="Genomic_DNA"/>
</dbReference>